<reference evidence="11" key="2">
    <citation type="journal article" date="2023" name="IMA Fungus">
        <title>Comparative genomic study of the Penicillium genus elucidates a diverse pangenome and 15 lateral gene transfer events.</title>
        <authorList>
            <person name="Petersen C."/>
            <person name="Sorensen T."/>
            <person name="Nielsen M.R."/>
            <person name="Sondergaard T.E."/>
            <person name="Sorensen J.L."/>
            <person name="Fitzpatrick D.A."/>
            <person name="Frisvad J.C."/>
            <person name="Nielsen K.L."/>
        </authorList>
    </citation>
    <scope>NUCLEOTIDE SEQUENCE</scope>
    <source>
        <strain evidence="11">IBT 34128</strain>
    </source>
</reference>
<evidence type="ECO:0000256" key="5">
    <source>
        <dbReference type="ARBA" id="ARBA00022801"/>
    </source>
</evidence>
<feature type="compositionally biased region" description="Acidic residues" evidence="9">
    <location>
        <begin position="442"/>
        <end position="458"/>
    </location>
</feature>
<dbReference type="Gene3D" id="3.20.20.140">
    <property type="entry name" value="Metal-dependent hydrolases"/>
    <property type="match status" value="1"/>
</dbReference>
<comment type="caution">
    <text evidence="11">The sequence shown here is derived from an EMBL/GenBank/DDBJ whole genome shotgun (WGS) entry which is preliminary data.</text>
</comment>
<evidence type="ECO:0000256" key="6">
    <source>
        <dbReference type="ARBA" id="ARBA00022833"/>
    </source>
</evidence>
<keyword evidence="11" id="KW-0548">Nucleotidyltransferase</keyword>
<name>A0A9W9F0T6_9EURO</name>
<evidence type="ECO:0000256" key="4">
    <source>
        <dbReference type="ARBA" id="ARBA00022723"/>
    </source>
</evidence>
<dbReference type="RefSeq" id="XP_056509720.1">
    <property type="nucleotide sequence ID" value="XM_056656920.1"/>
</dbReference>
<keyword evidence="12" id="KW-1185">Reference proteome</keyword>
<dbReference type="GO" id="GO:0046872">
    <property type="term" value="F:metal ion binding"/>
    <property type="evidence" value="ECO:0007669"/>
    <property type="project" value="UniProtKB-KW"/>
</dbReference>
<dbReference type="InterPro" id="IPR032466">
    <property type="entry name" value="Metal_Hydrolase"/>
</dbReference>
<protein>
    <submittedName>
        <fullName evidence="11">Reverse transcriptase</fullName>
    </submittedName>
</protein>
<keyword evidence="7" id="KW-0546">Nucleotide metabolism</keyword>
<evidence type="ECO:0000256" key="9">
    <source>
        <dbReference type="SAM" id="MobiDB-lite"/>
    </source>
</evidence>
<comment type="subunit">
    <text evidence="3">Monomer.</text>
</comment>
<proteinExistence type="inferred from homology"/>
<reference evidence="11" key="1">
    <citation type="submission" date="2022-11" db="EMBL/GenBank/DDBJ databases">
        <authorList>
            <person name="Petersen C."/>
        </authorList>
    </citation>
    <scope>NUCLEOTIDE SEQUENCE</scope>
    <source>
        <strain evidence="11">IBT 34128</strain>
    </source>
</reference>
<feature type="region of interest" description="Disordered" evidence="9">
    <location>
        <begin position="535"/>
        <end position="556"/>
    </location>
</feature>
<evidence type="ECO:0000313" key="12">
    <source>
        <dbReference type="Proteomes" id="UP001141434"/>
    </source>
</evidence>
<dbReference type="GO" id="GO:0003964">
    <property type="term" value="F:RNA-directed DNA polymerase activity"/>
    <property type="evidence" value="ECO:0007669"/>
    <property type="project" value="UniProtKB-KW"/>
</dbReference>
<dbReference type="GO" id="GO:0009117">
    <property type="term" value="P:nucleotide metabolic process"/>
    <property type="evidence" value="ECO:0007669"/>
    <property type="project" value="UniProtKB-KW"/>
</dbReference>
<dbReference type="FunFam" id="3.20.20.140:FF:000033">
    <property type="entry name" value="Adenosine deaminase-like protein"/>
    <property type="match status" value="1"/>
</dbReference>
<feature type="region of interest" description="Disordered" evidence="9">
    <location>
        <begin position="1"/>
        <end position="31"/>
    </location>
</feature>
<keyword evidence="6" id="KW-0862">Zinc</keyword>
<evidence type="ECO:0000313" key="11">
    <source>
        <dbReference type="EMBL" id="KAJ5091522.1"/>
    </source>
</evidence>
<dbReference type="InterPro" id="IPR001365">
    <property type="entry name" value="A_deaminase_dom"/>
</dbReference>
<feature type="compositionally biased region" description="Low complexity" evidence="9">
    <location>
        <begin position="536"/>
        <end position="552"/>
    </location>
</feature>
<sequence length="1255" mass="142673">MDAAEPQATTSLETKDCGLDSESQHLSSDASRDVDASFTKALPKVELHAHLSGSISRKCLHEIWKRKKQQNPALQVEDPLVTMPLGKVDYTLQTFFQVFSKSIYQLCNDLESLAYATTSVLEDFFNDGVRYLELRTIPRASRESSITREEYIATVLDRIDKFHSKTNDMSVFLILALDRGNTTPTEALEIIDLAIHHKPRGVVGVDLCGNPTQGDVSIYQDAFAQAKAHGLGITLHFAETPASGEPRELATLLSFQPDRLGHVIHVPDEFKREISRRKLGLELCMSCNVHARMFDGGFLDHHFGYWRHEACPIALCTDDVGFFCSPVSHEYLLAAQHFDLSRDDLWDMSLKSVDVIFGGEHEKKRLRGLLEAFKSAALPQTLKSITATKIKELSKQRTLFDKRKDQILESAQAAPDLRAQVHVLLEGISQLKGFPKSTLDKDDMDLDDDDGSSSESDEPVATPGMGQLDHKDHTNIRRFLLQSRYDTSISETSLRDWIARLESEVRYLELKHEHAAFYSQLVTEWLAHLDEQSAKSAPDSAAETTDSSTSDSSFEKVGCAEHEQRATWESLVFTADTHADYENIRSYLDGLFNQTQMSRQALKELRGSLQKFGTEFAARGEWLDVDELRWVSQALMKTDLLSNEKTTILKEFMRSNEVAQEVADVLNMRLASLESWDWGEGASPLMLQYIGSMWAVKLRKAFERFLRSEAWSPLRQEISEEDRKRRKYFLGSSNPSPHNINALREETYRDQYFMSQLPESTSEGARSYDDESKGKSALDTKHSLLHLLITESIIHKSQWGEFTAVRSDFQWFGPSMSHTTMLTVLEYFGVPRVWLDFFDVFLEAPLKFAQDGPGASVRVRKRGLPMSHTLSDCFGESVLFCMDYAVNQSTNGALLYRLHDDFWFWGTEDTCSKAWAAMTKFANVVGLTFNEEKTGTVRMGKEENQKNSDLPVGDIRWGFLVLDAQQGKFVIDQAQVDQHIEELSRQLKSCKSVFSWVQAWNSYFGRFFTNNFATPAMCFGRDHIDMAVSTLSRIESALFNSTVSSTGRGITDHLRGVLADRFDIHNLPEGFFYYPVELGGLGLLNPFIRLLAMRENIKQTPQRQIHKAALEDEKQYRRAKDKFERLGPDTYSSPWNKPSGDSESFMSLEEYTKHAETYSGAFRTAYRALTTVPEERSVEQTSRFTKSQSELTGKLSDKSSISAVWSQMSPYWRWAAELYHDEMVRTYGSLAAVNREFMPLGVVKTLKEGRFRWQS</sequence>
<feature type="region of interest" description="Disordered" evidence="9">
    <location>
        <begin position="439"/>
        <end position="470"/>
    </location>
</feature>
<dbReference type="GO" id="GO:0019239">
    <property type="term" value="F:deaminase activity"/>
    <property type="evidence" value="ECO:0007669"/>
    <property type="project" value="InterPro"/>
</dbReference>
<dbReference type="GeneID" id="81396089"/>
<dbReference type="EMBL" id="JAPMSZ010000009">
    <property type="protein sequence ID" value="KAJ5091522.1"/>
    <property type="molecule type" value="Genomic_DNA"/>
</dbReference>
<dbReference type="CDD" id="cd01709">
    <property type="entry name" value="RT_like_1"/>
    <property type="match status" value="1"/>
</dbReference>
<comment type="cofactor">
    <cofactor evidence="1">
        <name>Zn(2+)</name>
        <dbReference type="ChEBI" id="CHEBI:29105"/>
    </cofactor>
</comment>
<dbReference type="AlphaFoldDB" id="A0A9W9F0T6"/>
<evidence type="ECO:0000259" key="10">
    <source>
        <dbReference type="Pfam" id="PF00962"/>
    </source>
</evidence>
<dbReference type="Pfam" id="PF00962">
    <property type="entry name" value="A_deaminase"/>
    <property type="match status" value="1"/>
</dbReference>
<evidence type="ECO:0000256" key="2">
    <source>
        <dbReference type="ARBA" id="ARBA00006676"/>
    </source>
</evidence>
<evidence type="ECO:0000256" key="7">
    <source>
        <dbReference type="ARBA" id="ARBA00023080"/>
    </source>
</evidence>
<keyword evidence="5" id="KW-0378">Hydrolase</keyword>
<dbReference type="SUPFAM" id="SSF51556">
    <property type="entry name" value="Metallo-dependent hydrolases"/>
    <property type="match status" value="1"/>
</dbReference>
<dbReference type="Proteomes" id="UP001141434">
    <property type="component" value="Unassembled WGS sequence"/>
</dbReference>
<dbReference type="OrthoDB" id="74545at2759"/>
<accession>A0A9W9F0T6</accession>
<organism evidence="11 12">
    <name type="scientific">Penicillium alfredii</name>
    <dbReference type="NCBI Taxonomy" id="1506179"/>
    <lineage>
        <taxon>Eukaryota</taxon>
        <taxon>Fungi</taxon>
        <taxon>Dikarya</taxon>
        <taxon>Ascomycota</taxon>
        <taxon>Pezizomycotina</taxon>
        <taxon>Eurotiomycetes</taxon>
        <taxon>Eurotiomycetidae</taxon>
        <taxon>Eurotiales</taxon>
        <taxon>Aspergillaceae</taxon>
        <taxon>Penicillium</taxon>
    </lineage>
</organism>
<feature type="domain" description="Adenosine deaminase" evidence="10">
    <location>
        <begin position="43"/>
        <end position="368"/>
    </location>
</feature>
<evidence type="ECO:0000256" key="8">
    <source>
        <dbReference type="ARBA" id="ARBA00048787"/>
    </source>
</evidence>
<comment type="catalytic activity">
    <reaction evidence="8">
        <text>N(6)-methyl-AMP + H2O + H(+) = IMP + methylamine</text>
        <dbReference type="Rhea" id="RHEA:16001"/>
        <dbReference type="ChEBI" id="CHEBI:15377"/>
        <dbReference type="ChEBI" id="CHEBI:15378"/>
        <dbReference type="ChEBI" id="CHEBI:58053"/>
        <dbReference type="ChEBI" id="CHEBI:59338"/>
        <dbReference type="ChEBI" id="CHEBI:144842"/>
    </reaction>
    <physiologicalReaction direction="left-to-right" evidence="8">
        <dbReference type="Rhea" id="RHEA:16002"/>
    </physiologicalReaction>
</comment>
<keyword evidence="4" id="KW-0479">Metal-binding</keyword>
<keyword evidence="11" id="KW-0695">RNA-directed DNA polymerase</keyword>
<keyword evidence="11" id="KW-0808">Transferase</keyword>
<evidence type="ECO:0000256" key="3">
    <source>
        <dbReference type="ARBA" id="ARBA00011245"/>
    </source>
</evidence>
<evidence type="ECO:0000256" key="1">
    <source>
        <dbReference type="ARBA" id="ARBA00001947"/>
    </source>
</evidence>
<dbReference type="PANTHER" id="PTHR37015:SF2">
    <property type="entry name" value="REVERSE TRANSCRIPTASE DOMAIN-CONTAINING PROTEIN"/>
    <property type="match status" value="1"/>
</dbReference>
<comment type="similarity">
    <text evidence="2">Belongs to the metallo-dependent hydrolases superfamily. Adenosine and AMP deaminases family.</text>
</comment>
<dbReference type="PANTHER" id="PTHR37015">
    <property type="entry name" value="REVERSE TRANSCRIPTASE DOMAIN-CONTAINING PROTEIN"/>
    <property type="match status" value="1"/>
</dbReference>
<dbReference type="CDD" id="cd00443">
    <property type="entry name" value="ADA_AMPD"/>
    <property type="match status" value="1"/>
</dbReference>
<gene>
    <name evidence="11" type="ORF">NUU61_006392</name>
</gene>